<dbReference type="RefSeq" id="WP_184944821.1">
    <property type="nucleotide sequence ID" value="NZ_JACHJV010000002.1"/>
</dbReference>
<dbReference type="Proteomes" id="UP000540506">
    <property type="component" value="Unassembled WGS sequence"/>
</dbReference>
<dbReference type="AlphaFoldDB" id="A0A7W7R9P7"/>
<proteinExistence type="predicted"/>
<evidence type="ECO:0000313" key="2">
    <source>
        <dbReference type="Proteomes" id="UP000540506"/>
    </source>
</evidence>
<reference evidence="1 2" key="1">
    <citation type="submission" date="2020-08" db="EMBL/GenBank/DDBJ databases">
        <title>Sequencing the genomes of 1000 actinobacteria strains.</title>
        <authorList>
            <person name="Klenk H.-P."/>
        </authorList>
    </citation>
    <scope>NUCLEOTIDE SEQUENCE [LARGE SCALE GENOMIC DNA]</scope>
    <source>
        <strain evidence="1 2">DSM 41654</strain>
    </source>
</reference>
<keyword evidence="2" id="KW-1185">Reference proteome</keyword>
<comment type="caution">
    <text evidence="1">The sequence shown here is derived from an EMBL/GenBank/DDBJ whole genome shotgun (WGS) entry which is preliminary data.</text>
</comment>
<accession>A0A7W7R9P7</accession>
<gene>
    <name evidence="1" type="ORF">FHR34_007073</name>
</gene>
<protein>
    <submittedName>
        <fullName evidence="1">Uncharacterized protein</fullName>
    </submittedName>
</protein>
<organism evidence="1 2">
    <name type="scientific">Kitasatospora kifunensis</name>
    <name type="common">Streptomyces kifunensis</name>
    <dbReference type="NCBI Taxonomy" id="58351"/>
    <lineage>
        <taxon>Bacteria</taxon>
        <taxon>Bacillati</taxon>
        <taxon>Actinomycetota</taxon>
        <taxon>Actinomycetes</taxon>
        <taxon>Kitasatosporales</taxon>
        <taxon>Streptomycetaceae</taxon>
        <taxon>Kitasatospora</taxon>
    </lineage>
</organism>
<dbReference type="EMBL" id="JACHJV010000002">
    <property type="protein sequence ID" value="MBB4927978.1"/>
    <property type="molecule type" value="Genomic_DNA"/>
</dbReference>
<sequence length="259" mass="28029">MPLPQMIVDRYTRLRAWFAQNAQVANMFYPIPGDVGNVRMICFMPGIAINLGANSNPAVYVADNGPGRLMARAAQSCIDGYNDLHPGPPPEYPMPQYQIYASGPPPEYYLPTVLVRLPEGWLDNLQDADVNFLSAMVPLHEMGHALLGRVDPMHQGESYAYMIELNVILHFIQTTVPNNGAYAAPVLGITTTAQAVANFIVSRGDQYAIAKNAAERAVRNTELPDSIDQITVVLAAAGLPQVSVAALNQVAAGLRTMAP</sequence>
<name>A0A7W7R9P7_KITKI</name>
<evidence type="ECO:0000313" key="1">
    <source>
        <dbReference type="EMBL" id="MBB4927978.1"/>
    </source>
</evidence>